<proteinExistence type="predicted"/>
<dbReference type="PROSITE" id="PS50943">
    <property type="entry name" value="HTH_CROC1"/>
    <property type="match status" value="1"/>
</dbReference>
<feature type="domain" description="HTH cro/C1-type" evidence="1">
    <location>
        <begin position="10"/>
        <end position="64"/>
    </location>
</feature>
<dbReference type="InterPro" id="IPR010982">
    <property type="entry name" value="Lambda_DNA-bd_dom_sf"/>
</dbReference>
<dbReference type="Pfam" id="PF01381">
    <property type="entry name" value="HTH_3"/>
    <property type="match status" value="1"/>
</dbReference>
<dbReference type="SUPFAM" id="SSF47413">
    <property type="entry name" value="lambda repressor-like DNA-binding domains"/>
    <property type="match status" value="1"/>
</dbReference>
<evidence type="ECO:0000259" key="1">
    <source>
        <dbReference type="PROSITE" id="PS50943"/>
    </source>
</evidence>
<dbReference type="RefSeq" id="WP_317059525.1">
    <property type="nucleotide sequence ID" value="NZ_JAWHVL010000040.1"/>
</dbReference>
<dbReference type="GO" id="GO:0003677">
    <property type="term" value="F:DNA binding"/>
    <property type="evidence" value="ECO:0007669"/>
    <property type="project" value="InterPro"/>
</dbReference>
<sequence>MNDIHLGEMINYYRKQNGWTMKQLGEKMGKTESAISLWISNKRSPMVDDLDKLSKLFGVSPETLMFGDTNTSVIDRTVKTLQKLEVPRQEKVLEFAETHLKEQKAEEKKAAKIVPFKKKRLSDEELWDVIEHGVANDGTEQTDYEKQFFFNLLREHLDNDDEYED</sequence>
<organism evidence="2 3">
    <name type="scientific">Lactococcus lactis</name>
    <dbReference type="NCBI Taxonomy" id="1358"/>
    <lineage>
        <taxon>Bacteria</taxon>
        <taxon>Bacillati</taxon>
        <taxon>Bacillota</taxon>
        <taxon>Bacilli</taxon>
        <taxon>Lactobacillales</taxon>
        <taxon>Streptococcaceae</taxon>
        <taxon>Lactococcus</taxon>
    </lineage>
</organism>
<dbReference type="InterPro" id="IPR001387">
    <property type="entry name" value="Cro/C1-type_HTH"/>
</dbReference>
<protein>
    <submittedName>
        <fullName evidence="2">Helix-turn-helix domain-containing protein</fullName>
    </submittedName>
</protein>
<reference evidence="2" key="1">
    <citation type="submission" date="2023-10" db="EMBL/GenBank/DDBJ databases">
        <title>Production of high quality cheese from raw caw milk (raw cheese).</title>
        <authorList>
            <person name="Samouris G."/>
        </authorList>
    </citation>
    <scope>NUCLEOTIDE SEQUENCE</scope>
    <source>
        <strain evidence="2">M17-3</strain>
    </source>
</reference>
<gene>
    <name evidence="2" type="ORF">RZO31_13755</name>
</gene>
<name>A0AAE4NRB8_9LACT</name>
<evidence type="ECO:0000313" key="3">
    <source>
        <dbReference type="Proteomes" id="UP001186047"/>
    </source>
</evidence>
<evidence type="ECO:0000313" key="2">
    <source>
        <dbReference type="EMBL" id="MDV2633912.1"/>
    </source>
</evidence>
<comment type="caution">
    <text evidence="2">The sequence shown here is derived from an EMBL/GenBank/DDBJ whole genome shotgun (WGS) entry which is preliminary data.</text>
</comment>
<dbReference type="Proteomes" id="UP001186047">
    <property type="component" value="Unassembled WGS sequence"/>
</dbReference>
<accession>A0AAE4NRB8</accession>
<dbReference type="AlphaFoldDB" id="A0AAE4NRB8"/>
<dbReference type="SMART" id="SM00530">
    <property type="entry name" value="HTH_XRE"/>
    <property type="match status" value="1"/>
</dbReference>
<dbReference type="CDD" id="cd00093">
    <property type="entry name" value="HTH_XRE"/>
    <property type="match status" value="1"/>
</dbReference>
<dbReference type="EMBL" id="JAWHVL010000040">
    <property type="protein sequence ID" value="MDV2633912.1"/>
    <property type="molecule type" value="Genomic_DNA"/>
</dbReference>
<dbReference type="Gene3D" id="1.10.260.40">
    <property type="entry name" value="lambda repressor-like DNA-binding domains"/>
    <property type="match status" value="1"/>
</dbReference>